<evidence type="ECO:0000256" key="1">
    <source>
        <dbReference type="SAM" id="Phobius"/>
    </source>
</evidence>
<gene>
    <name evidence="2" type="ORF">K227x_51590</name>
</gene>
<dbReference type="RefSeq" id="WP_145173808.1">
    <property type="nucleotide sequence ID" value="NZ_CP036525.1"/>
</dbReference>
<evidence type="ECO:0000313" key="2">
    <source>
        <dbReference type="EMBL" id="QDT06743.1"/>
    </source>
</evidence>
<organism evidence="2 3">
    <name type="scientific">Rubripirellula lacrimiformis</name>
    <dbReference type="NCBI Taxonomy" id="1930273"/>
    <lineage>
        <taxon>Bacteria</taxon>
        <taxon>Pseudomonadati</taxon>
        <taxon>Planctomycetota</taxon>
        <taxon>Planctomycetia</taxon>
        <taxon>Pirellulales</taxon>
        <taxon>Pirellulaceae</taxon>
        <taxon>Rubripirellula</taxon>
    </lineage>
</organism>
<evidence type="ECO:0000313" key="3">
    <source>
        <dbReference type="Proteomes" id="UP000318538"/>
    </source>
</evidence>
<dbReference type="AlphaFoldDB" id="A0A517NI68"/>
<accession>A0A517NI68</accession>
<dbReference type="EMBL" id="CP036525">
    <property type="protein sequence ID" value="QDT06743.1"/>
    <property type="molecule type" value="Genomic_DNA"/>
</dbReference>
<keyword evidence="1" id="KW-1133">Transmembrane helix</keyword>
<dbReference type="KEGG" id="rlc:K227x_51590"/>
<feature type="transmembrane region" description="Helical" evidence="1">
    <location>
        <begin position="6"/>
        <end position="27"/>
    </location>
</feature>
<dbReference type="Proteomes" id="UP000318538">
    <property type="component" value="Chromosome"/>
</dbReference>
<sequence length="161" mass="17746">MRSVPHLGTVTVVTAFGVLLLIVGRGIQGRKCPHQREAYVPQSSSMATAEDEYVAPRMQYVGTEFPEIRSVGLTANEWSSNLDSADTDMTDIETADTETTDIEMAMIEMVDEVARDKDSRGDPGQVAAEYEAAVHRLADQWFFKKDPSQATSQVQSNPFAE</sequence>
<name>A0A517NI68_9BACT</name>
<keyword evidence="1" id="KW-0812">Transmembrane</keyword>
<reference evidence="2 3" key="1">
    <citation type="submission" date="2019-02" db="EMBL/GenBank/DDBJ databases">
        <title>Deep-cultivation of Planctomycetes and their phenomic and genomic characterization uncovers novel biology.</title>
        <authorList>
            <person name="Wiegand S."/>
            <person name="Jogler M."/>
            <person name="Boedeker C."/>
            <person name="Pinto D."/>
            <person name="Vollmers J."/>
            <person name="Rivas-Marin E."/>
            <person name="Kohn T."/>
            <person name="Peeters S.H."/>
            <person name="Heuer A."/>
            <person name="Rast P."/>
            <person name="Oberbeckmann S."/>
            <person name="Bunk B."/>
            <person name="Jeske O."/>
            <person name="Meyerdierks A."/>
            <person name="Storesund J.E."/>
            <person name="Kallscheuer N."/>
            <person name="Luecker S."/>
            <person name="Lage O.M."/>
            <person name="Pohl T."/>
            <person name="Merkel B.J."/>
            <person name="Hornburger P."/>
            <person name="Mueller R.-W."/>
            <person name="Bruemmer F."/>
            <person name="Labrenz M."/>
            <person name="Spormann A.M."/>
            <person name="Op den Camp H."/>
            <person name="Overmann J."/>
            <person name="Amann R."/>
            <person name="Jetten M.S.M."/>
            <person name="Mascher T."/>
            <person name="Medema M.H."/>
            <person name="Devos D.P."/>
            <person name="Kaster A.-K."/>
            <person name="Ovreas L."/>
            <person name="Rohde M."/>
            <person name="Galperin M.Y."/>
            <person name="Jogler C."/>
        </authorList>
    </citation>
    <scope>NUCLEOTIDE SEQUENCE [LARGE SCALE GENOMIC DNA]</scope>
    <source>
        <strain evidence="2 3">K22_7</strain>
    </source>
</reference>
<protein>
    <recommendedName>
        <fullName evidence="4">Transmembrane protein</fullName>
    </recommendedName>
</protein>
<keyword evidence="1" id="KW-0472">Membrane</keyword>
<proteinExistence type="predicted"/>
<evidence type="ECO:0008006" key="4">
    <source>
        <dbReference type="Google" id="ProtNLM"/>
    </source>
</evidence>
<keyword evidence="3" id="KW-1185">Reference proteome</keyword>